<reference evidence="6" key="1">
    <citation type="journal article" date="2020" name="Stud. Mycol.">
        <title>101 Dothideomycetes genomes: a test case for predicting lifestyles and emergence of pathogens.</title>
        <authorList>
            <person name="Haridas S."/>
            <person name="Albert R."/>
            <person name="Binder M."/>
            <person name="Bloem J."/>
            <person name="Labutti K."/>
            <person name="Salamov A."/>
            <person name="Andreopoulos B."/>
            <person name="Baker S."/>
            <person name="Barry K."/>
            <person name="Bills G."/>
            <person name="Bluhm B."/>
            <person name="Cannon C."/>
            <person name="Castanera R."/>
            <person name="Culley D."/>
            <person name="Daum C."/>
            <person name="Ezra D."/>
            <person name="Gonzalez J."/>
            <person name="Henrissat B."/>
            <person name="Kuo A."/>
            <person name="Liang C."/>
            <person name="Lipzen A."/>
            <person name="Lutzoni F."/>
            <person name="Magnuson J."/>
            <person name="Mondo S."/>
            <person name="Nolan M."/>
            <person name="Ohm R."/>
            <person name="Pangilinan J."/>
            <person name="Park H.-J."/>
            <person name="Ramirez L."/>
            <person name="Alfaro M."/>
            <person name="Sun H."/>
            <person name="Tritt A."/>
            <person name="Yoshinaga Y."/>
            <person name="Zwiers L.-H."/>
            <person name="Turgeon B."/>
            <person name="Goodwin S."/>
            <person name="Spatafora J."/>
            <person name="Crous P."/>
            <person name="Grigoriev I."/>
        </authorList>
    </citation>
    <scope>NUCLEOTIDE SEQUENCE</scope>
    <source>
        <strain evidence="6">CBS 122367</strain>
    </source>
</reference>
<dbReference type="OrthoDB" id="269227at2759"/>
<dbReference type="GO" id="GO:0044550">
    <property type="term" value="P:secondary metabolite biosynthetic process"/>
    <property type="evidence" value="ECO:0007669"/>
    <property type="project" value="TreeGrafter"/>
</dbReference>
<dbReference type="GO" id="GO:0016614">
    <property type="term" value="F:oxidoreductase activity, acting on CH-OH group of donors"/>
    <property type="evidence" value="ECO:0007669"/>
    <property type="project" value="InterPro"/>
</dbReference>
<name>A0A6G1JJ07_9PLEO</name>
<dbReference type="PROSITE" id="PS00624">
    <property type="entry name" value="GMC_OXRED_2"/>
    <property type="match status" value="1"/>
</dbReference>
<accession>A0A6G1JJ07</accession>
<dbReference type="Gene3D" id="3.30.560.10">
    <property type="entry name" value="Glucose Oxidase, domain 3"/>
    <property type="match status" value="1"/>
</dbReference>
<dbReference type="PANTHER" id="PTHR11552">
    <property type="entry name" value="GLUCOSE-METHANOL-CHOLINE GMC OXIDOREDUCTASE"/>
    <property type="match status" value="1"/>
</dbReference>
<dbReference type="PIRSF" id="PIRSF000137">
    <property type="entry name" value="Alcohol_oxidase"/>
    <property type="match status" value="1"/>
</dbReference>
<evidence type="ECO:0000256" key="3">
    <source>
        <dbReference type="PIRSR" id="PIRSR000137-2"/>
    </source>
</evidence>
<dbReference type="InterPro" id="IPR000172">
    <property type="entry name" value="GMC_OxRdtase_N"/>
</dbReference>
<comment type="similarity">
    <text evidence="1">Belongs to the GMC oxidoreductase family.</text>
</comment>
<dbReference type="InterPro" id="IPR036188">
    <property type="entry name" value="FAD/NAD-bd_sf"/>
</dbReference>
<feature type="signal peptide" evidence="4">
    <location>
        <begin position="1"/>
        <end position="20"/>
    </location>
</feature>
<evidence type="ECO:0000256" key="2">
    <source>
        <dbReference type="PIRSR" id="PIRSR000137-1"/>
    </source>
</evidence>
<dbReference type="InterPro" id="IPR007867">
    <property type="entry name" value="GMC_OxRtase_C"/>
</dbReference>
<gene>
    <name evidence="6" type="ORF">K458DRAFT_289836</name>
</gene>
<dbReference type="SUPFAM" id="SSF54373">
    <property type="entry name" value="FAD-linked reductases, C-terminal domain"/>
    <property type="match status" value="1"/>
</dbReference>
<feature type="binding site" evidence="3">
    <location>
        <position position="119"/>
    </location>
    <ligand>
        <name>FAD</name>
        <dbReference type="ChEBI" id="CHEBI:57692"/>
    </ligand>
</feature>
<dbReference type="Pfam" id="PF00732">
    <property type="entry name" value="GMC_oxred_N"/>
    <property type="match status" value="1"/>
</dbReference>
<dbReference type="GO" id="GO:0050660">
    <property type="term" value="F:flavin adenine dinucleotide binding"/>
    <property type="evidence" value="ECO:0007669"/>
    <property type="project" value="InterPro"/>
</dbReference>
<protein>
    <submittedName>
        <fullName evidence="6">GMC oxidoreductase</fullName>
    </submittedName>
</protein>
<feature type="domain" description="Glucose-methanol-choline oxidoreductase N-terminal" evidence="5">
    <location>
        <begin position="306"/>
        <end position="320"/>
    </location>
</feature>
<keyword evidence="3" id="KW-0274">FAD</keyword>
<dbReference type="SUPFAM" id="SSF51905">
    <property type="entry name" value="FAD/NAD(P)-binding domain"/>
    <property type="match status" value="1"/>
</dbReference>
<evidence type="ECO:0000259" key="5">
    <source>
        <dbReference type="PROSITE" id="PS00624"/>
    </source>
</evidence>
<keyword evidence="3" id="KW-0285">Flavoprotein</keyword>
<keyword evidence="4" id="KW-0732">Signal</keyword>
<dbReference type="InterPro" id="IPR012132">
    <property type="entry name" value="GMC_OxRdtase"/>
</dbReference>
<feature type="active site" description="Proton donor" evidence="2">
    <location>
        <position position="555"/>
    </location>
</feature>
<evidence type="ECO:0000256" key="1">
    <source>
        <dbReference type="ARBA" id="ARBA00010790"/>
    </source>
</evidence>
<feature type="binding site" evidence="3">
    <location>
        <begin position="127"/>
        <end position="130"/>
    </location>
    <ligand>
        <name>FAD</name>
        <dbReference type="ChEBI" id="CHEBI:57692"/>
    </ligand>
</feature>
<feature type="active site" description="Proton acceptor" evidence="2">
    <location>
        <position position="598"/>
    </location>
</feature>
<proteinExistence type="inferred from homology"/>
<evidence type="ECO:0000256" key="4">
    <source>
        <dbReference type="SAM" id="SignalP"/>
    </source>
</evidence>
<evidence type="ECO:0000313" key="6">
    <source>
        <dbReference type="EMBL" id="KAF2690534.1"/>
    </source>
</evidence>
<dbReference type="Gene3D" id="3.50.50.60">
    <property type="entry name" value="FAD/NAD(P)-binding domain"/>
    <property type="match status" value="1"/>
</dbReference>
<feature type="binding site" evidence="3">
    <location>
        <begin position="50"/>
        <end position="51"/>
    </location>
    <ligand>
        <name>FAD</name>
        <dbReference type="ChEBI" id="CHEBI:57692"/>
    </ligand>
</feature>
<keyword evidence="7" id="KW-1185">Reference proteome</keyword>
<dbReference type="EMBL" id="MU005571">
    <property type="protein sequence ID" value="KAF2690534.1"/>
    <property type="molecule type" value="Genomic_DNA"/>
</dbReference>
<dbReference type="Pfam" id="PF05199">
    <property type="entry name" value="GMC_oxred_C"/>
    <property type="match status" value="1"/>
</dbReference>
<dbReference type="Proteomes" id="UP000799291">
    <property type="component" value="Unassembled WGS sequence"/>
</dbReference>
<dbReference type="PANTHER" id="PTHR11552:SF115">
    <property type="entry name" value="DEHYDROGENASE XPTC-RELATED"/>
    <property type="match status" value="1"/>
</dbReference>
<feature type="chain" id="PRO_5026192689" evidence="4">
    <location>
        <begin position="21"/>
        <end position="618"/>
    </location>
</feature>
<comment type="cofactor">
    <cofactor evidence="3">
        <name>FAD</name>
        <dbReference type="ChEBI" id="CHEBI:57692"/>
    </cofactor>
</comment>
<sequence>MRTVLGALVWIASLTSSLNAAPTFSESAQVKRSIAELQDSYDYVVVGGGTSGLVVANRLSEDSSKTVLVVELGYIADDACIYQPKALDRNACAKHRFNISGIPQPEINNQVWAFPLGAVVGGSSAVNGMVFDRGSKVDYDAWEELGNPGWGWDGLFPYFKKSTTFDAPSKAEKEKFAWTWDAAAYGHGPIHATFPPFQWGTQKLSMAAWKEMGIPAPKEHGLGDAIGVFFVPSSEHGVNRTRSYARYGYHDSAVSRPNYHLLVGHKAEKLVISAGNNVEGVIIYQRDNPEIKATVKASKEVVLAAGAVHTPQILQLSGVGPKEVLKAANIDLKLELPGVGNNFQDHPQAYLTCNFTEDVWPNPATLANNETFKAAAQAEYDANKTGPLTLNLNTGFTFLPLDTVHSSPASFHKRLAAQPVDAFLPPGLSPTVLAGYKVQKKILAKLYKSPKSAVLESPFGGVCSRTSILQKPLSRGNVHINVSNPYGPPVVDFRVYTNPLDFEVSVESIKYTRRYFKNSLFTPLKPVESAPGPSVTDDEGILAHIRKTAGPSSFHASGTAAMMPRKLGGVVGPDLKVYGLEGVSVVDASLQPLIPGTHLTATVYAVAEKAADLIKSRA</sequence>
<organism evidence="6 7">
    <name type="scientific">Lentithecium fluviatile CBS 122367</name>
    <dbReference type="NCBI Taxonomy" id="1168545"/>
    <lineage>
        <taxon>Eukaryota</taxon>
        <taxon>Fungi</taxon>
        <taxon>Dikarya</taxon>
        <taxon>Ascomycota</taxon>
        <taxon>Pezizomycotina</taxon>
        <taxon>Dothideomycetes</taxon>
        <taxon>Pleosporomycetidae</taxon>
        <taxon>Pleosporales</taxon>
        <taxon>Massarineae</taxon>
        <taxon>Lentitheciaceae</taxon>
        <taxon>Lentithecium</taxon>
    </lineage>
</organism>
<dbReference type="AlphaFoldDB" id="A0A6G1JJ07"/>
<evidence type="ECO:0000313" key="7">
    <source>
        <dbReference type="Proteomes" id="UP000799291"/>
    </source>
</evidence>